<evidence type="ECO:0000259" key="2">
    <source>
        <dbReference type="Pfam" id="PF23451"/>
    </source>
</evidence>
<sequence>MSEAQLALQAGPDALKARIWDWLEAVPDPEIPVLSVVDLGIVREVEIEAAGAVDARCTVVITPTYSGCPAMGVIAEDITTVLQEKGLAQVAIRIQLAPAWSTDWMSEKGRHNLRQYGIAPPAQQVIDIRGIQLKHHAAAQVDCPHCGSSRTVCVSQFGSTSCKALYQCKDCREPFDYFKAH</sequence>
<gene>
    <name evidence="3" type="primary">paaD</name>
    <name evidence="3" type="ordered locus">Hsero_4128</name>
</gene>
<feature type="domain" description="PaaD zinc beta ribbon" evidence="2">
    <location>
        <begin position="135"/>
        <end position="179"/>
    </location>
</feature>
<dbReference type="Gene3D" id="3.30.300.130">
    <property type="entry name" value="Fe-S cluster assembly (FSCA)"/>
    <property type="match status" value="1"/>
</dbReference>
<protein>
    <submittedName>
        <fullName evidence="3">Phenylacetic acid degradation protein</fullName>
    </submittedName>
</protein>
<dbReference type="RefSeq" id="WP_013236056.1">
    <property type="nucleotide sequence ID" value="NC_014323.1"/>
</dbReference>
<dbReference type="InterPro" id="IPR052339">
    <property type="entry name" value="Fe-S_Maturation_MIP18"/>
</dbReference>
<accession>D8ITG8</accession>
<dbReference type="InterPro" id="IPR056572">
    <property type="entry name" value="Zn_ribbon_PaaD"/>
</dbReference>
<dbReference type="Pfam" id="PF23451">
    <property type="entry name" value="Zn_ribbon_PaaD"/>
    <property type="match status" value="1"/>
</dbReference>
<organism evidence="3 4">
    <name type="scientific">Herbaspirillum seropedicae (strain SmR1)</name>
    <dbReference type="NCBI Taxonomy" id="757424"/>
    <lineage>
        <taxon>Bacteria</taxon>
        <taxon>Pseudomonadati</taxon>
        <taxon>Pseudomonadota</taxon>
        <taxon>Betaproteobacteria</taxon>
        <taxon>Burkholderiales</taxon>
        <taxon>Oxalobacteraceae</taxon>
        <taxon>Herbaspirillum</taxon>
    </lineage>
</organism>
<dbReference type="AlphaFoldDB" id="D8ITG8"/>
<dbReference type="OrthoDB" id="3684942at2"/>
<feature type="domain" description="MIP18 family-like" evidence="1">
    <location>
        <begin position="16"/>
        <end position="83"/>
    </location>
</feature>
<dbReference type="Proteomes" id="UP000000329">
    <property type="component" value="Chromosome"/>
</dbReference>
<dbReference type="InterPro" id="IPR002744">
    <property type="entry name" value="MIP18-like"/>
</dbReference>
<dbReference type="InterPro" id="IPR011883">
    <property type="entry name" value="PaaD-like"/>
</dbReference>
<dbReference type="EMBL" id="CP002039">
    <property type="protein sequence ID" value="ADJ65598.1"/>
    <property type="molecule type" value="Genomic_DNA"/>
</dbReference>
<evidence type="ECO:0000259" key="1">
    <source>
        <dbReference type="Pfam" id="PF01883"/>
    </source>
</evidence>
<dbReference type="Pfam" id="PF01883">
    <property type="entry name" value="FeS_assembly_P"/>
    <property type="match status" value="1"/>
</dbReference>
<dbReference type="KEGG" id="hse:Hsero_4128"/>
<dbReference type="PANTHER" id="PTHR42831:SF3">
    <property type="entry name" value="1,2-PHENYLACETYL-COA EPOXIDASE, SUBUNIT D-RELATED"/>
    <property type="match status" value="1"/>
</dbReference>
<dbReference type="PANTHER" id="PTHR42831">
    <property type="entry name" value="FE-S PROTEIN MATURATION AUXILIARY FACTOR YITW"/>
    <property type="match status" value="1"/>
</dbReference>
<dbReference type="NCBIfam" id="TIGR02159">
    <property type="entry name" value="PA_CoA_Oxy4"/>
    <property type="match status" value="1"/>
</dbReference>
<dbReference type="HOGENOM" id="CLU_082133_0_0_4"/>
<keyword evidence="4" id="KW-1185">Reference proteome</keyword>
<proteinExistence type="predicted"/>
<dbReference type="GeneID" id="29392348"/>
<dbReference type="STRING" id="757424.Hsero_4128"/>
<name>D8ITG8_HERSS</name>
<dbReference type="SUPFAM" id="SSF117916">
    <property type="entry name" value="Fe-S cluster assembly (FSCA) domain-like"/>
    <property type="match status" value="1"/>
</dbReference>
<dbReference type="InterPro" id="IPR034904">
    <property type="entry name" value="FSCA_dom_sf"/>
</dbReference>
<dbReference type="eggNOG" id="COG3677">
    <property type="taxonomic scope" value="Bacteria"/>
</dbReference>
<evidence type="ECO:0000313" key="3">
    <source>
        <dbReference type="EMBL" id="ADJ65598.1"/>
    </source>
</evidence>
<dbReference type="eggNOG" id="COG2151">
    <property type="taxonomic scope" value="Bacteria"/>
</dbReference>
<reference evidence="3 4" key="1">
    <citation type="submission" date="2010-04" db="EMBL/GenBank/DDBJ databases">
        <title>The genome of Herbaspirillum seropedicae SmR1, an endophytic, nitrogen-fixing, plant-growth promoting beta-Proteobacteria.</title>
        <authorList>
            <person name="Pedrosa F.O."/>
            <person name="Monteiro R.A."/>
            <person name="Wassem R."/>
            <person name="Cruz L.M."/>
            <person name="Ayub R.A."/>
            <person name="Colauto N.B."/>
            <person name="Fernandez M.A."/>
            <person name="Fungaro M.H.P."/>
            <person name="Grisard E.C."/>
            <person name="Hungria M."/>
            <person name="Madeira H.M.F."/>
            <person name="Nodari R.O."/>
            <person name="Osaku C.A."/>
            <person name="Petzl-Erler M.L."/>
            <person name="Terenzi H."/>
            <person name="Vieira L.G.E."/>
            <person name="Almeida M.I.M."/>
            <person name="Alves L.R."/>
            <person name="Arantes O.M.N."/>
            <person name="Balsanelli E."/>
            <person name="Barcellos F.G."/>
            <person name="Baura V.A."/>
            <person name="Binde D.R."/>
            <person name="Campo R.J."/>
            <person name="Chubatsu L.S."/>
            <person name="Chueire L.M.O."/>
            <person name="Ciferri R.R."/>
            <person name="Correa L.C."/>
            <person name="da Conceicao Silva J.L."/>
            <person name="Dabul A.N.G."/>
            <person name="Dambros B.P."/>
            <person name="Faoro H."/>
            <person name="Favetti A."/>
            <person name="Friedermann G."/>
            <person name="Furlaneto M.C."/>
            <person name="Gasques L.S."/>
            <person name="Gimenes C.C.T."/>
            <person name="Gioppo N.M.R."/>
            <person name="Glienke-Blanco C."/>
            <person name="Godoy L.P."/>
            <person name="Guerra M.P."/>
            <person name="Karp S."/>
            <person name="Kava-Cordeiro V."/>
            <person name="Margarido V.P."/>
            <person name="Mathioni S.M."/>
            <person name="Menck-Soares M.A."/>
            <person name="Murace N.K."/>
            <person name="Nicolas M.F."/>
            <person name="Oliveira C.E.C."/>
            <person name="Pagnan N.A.B."/>
            <person name="Pamphile J.A."/>
            <person name="Patussi E.V."/>
            <person name="Pereira L.F.P."/>
            <person name="Pereira-Ferrari L."/>
            <person name="Pinto F.G.S."/>
            <person name="Precoma C."/>
            <person name="Prioli A.J."/>
            <person name="Prioli S.M.A.P."/>
            <person name="Raittz R.T."/>
            <person name="Ramos H.J.O."/>
            <person name="Ribeiro E.M.S.F."/>
            <person name="Rigo L.U."/>
            <person name="Rocha C.L.M.S.C."/>
            <person name="Rocha S.N."/>
            <person name="Santos K."/>
            <person name="Satori D."/>
            <person name="Silva A.G."/>
            <person name="Simao R.C.G."/>
            <person name="Soares M.A.M."/>
            <person name="Souza E.M."/>
            <person name="Steffens M.B.R."/>
            <person name="Steindel M."/>
            <person name="Tadra-Sfeir M.Z."/>
            <person name="Takahashi E.K."/>
            <person name="Torres R.A."/>
            <person name="Valle J.S."/>
            <person name="Vernal J.I."/>
            <person name="Vilas-Boas L.A."/>
            <person name="Watanabe M.A.E."/>
            <person name="Weiss V.A."/>
            <person name="Yates M.A."/>
            <person name="Souza E.M."/>
        </authorList>
    </citation>
    <scope>NUCLEOTIDE SEQUENCE [LARGE SCALE GENOMIC DNA]</scope>
    <source>
        <strain evidence="3 4">SmR1</strain>
    </source>
</reference>
<evidence type="ECO:0000313" key="4">
    <source>
        <dbReference type="Proteomes" id="UP000000329"/>
    </source>
</evidence>